<organism evidence="2 3">
    <name type="scientific">Amphimedon queenslandica</name>
    <name type="common">Sponge</name>
    <dbReference type="NCBI Taxonomy" id="400682"/>
    <lineage>
        <taxon>Eukaryota</taxon>
        <taxon>Metazoa</taxon>
        <taxon>Porifera</taxon>
        <taxon>Demospongiae</taxon>
        <taxon>Heteroscleromorpha</taxon>
        <taxon>Haplosclerida</taxon>
        <taxon>Niphatidae</taxon>
        <taxon>Amphimedon</taxon>
    </lineage>
</organism>
<feature type="compositionally biased region" description="Basic and acidic residues" evidence="1">
    <location>
        <begin position="28"/>
        <end position="49"/>
    </location>
</feature>
<accession>A0AAN0JXX1</accession>
<proteinExistence type="predicted"/>
<reference evidence="2" key="2">
    <citation type="submission" date="2024-06" db="UniProtKB">
        <authorList>
            <consortium name="EnsemblMetazoa"/>
        </authorList>
    </citation>
    <scope>IDENTIFICATION</scope>
</reference>
<dbReference type="AlphaFoldDB" id="A0AAN0JXX1"/>
<evidence type="ECO:0000256" key="1">
    <source>
        <dbReference type="SAM" id="MobiDB-lite"/>
    </source>
</evidence>
<dbReference type="Proteomes" id="UP000007879">
    <property type="component" value="Unassembled WGS sequence"/>
</dbReference>
<feature type="compositionally biased region" description="Polar residues" evidence="1">
    <location>
        <begin position="139"/>
        <end position="148"/>
    </location>
</feature>
<dbReference type="GeneID" id="109590490"/>
<feature type="region of interest" description="Disordered" evidence="1">
    <location>
        <begin position="1"/>
        <end position="49"/>
    </location>
</feature>
<dbReference type="SUPFAM" id="SSF58113">
    <property type="entry name" value="Apolipoprotein A-I"/>
    <property type="match status" value="1"/>
</dbReference>
<sequence length="166" mass="18908">MTDMKDDMTDMKDNMTDMKSGMKQTAQEIKETQRQMSDKMNETTEELSKKIEEQGTAFRDEVQSTTSRLKDEMAAKMDEQAEGMTEKIKTDIQEAIIANIVAPPEPEQETILTYTAFEVDQNPHDQESSHCILSSSSSNCGNDTYPTQETHDNNDDEGEFVYNKKK</sequence>
<evidence type="ECO:0000313" key="2">
    <source>
        <dbReference type="EnsemblMetazoa" id="XP_019861956.1"/>
    </source>
</evidence>
<dbReference type="EnsemblMetazoa" id="XM_020006397.1">
    <property type="protein sequence ID" value="XP_019861956.1"/>
    <property type="gene ID" value="LOC109590490"/>
</dbReference>
<feature type="compositionally biased region" description="Basic and acidic residues" evidence="1">
    <location>
        <begin position="1"/>
        <end position="16"/>
    </location>
</feature>
<evidence type="ECO:0000313" key="3">
    <source>
        <dbReference type="Proteomes" id="UP000007879"/>
    </source>
</evidence>
<name>A0AAN0JXX1_AMPQE</name>
<feature type="compositionally biased region" description="Low complexity" evidence="1">
    <location>
        <begin position="129"/>
        <end position="138"/>
    </location>
</feature>
<protein>
    <submittedName>
        <fullName evidence="2">Uncharacterized protein</fullName>
    </submittedName>
</protein>
<dbReference type="Gene3D" id="1.20.120.20">
    <property type="entry name" value="Apolipoprotein"/>
    <property type="match status" value="1"/>
</dbReference>
<keyword evidence="3" id="KW-1185">Reference proteome</keyword>
<reference evidence="3" key="1">
    <citation type="journal article" date="2010" name="Nature">
        <title>The Amphimedon queenslandica genome and the evolution of animal complexity.</title>
        <authorList>
            <person name="Srivastava M."/>
            <person name="Simakov O."/>
            <person name="Chapman J."/>
            <person name="Fahey B."/>
            <person name="Gauthier M.E."/>
            <person name="Mitros T."/>
            <person name="Richards G.S."/>
            <person name="Conaco C."/>
            <person name="Dacre M."/>
            <person name="Hellsten U."/>
            <person name="Larroux C."/>
            <person name="Putnam N.H."/>
            <person name="Stanke M."/>
            <person name="Adamska M."/>
            <person name="Darling A."/>
            <person name="Degnan S.M."/>
            <person name="Oakley T.H."/>
            <person name="Plachetzki D.C."/>
            <person name="Zhai Y."/>
            <person name="Adamski M."/>
            <person name="Calcino A."/>
            <person name="Cummins S.F."/>
            <person name="Goodstein D.M."/>
            <person name="Harris C."/>
            <person name="Jackson D.J."/>
            <person name="Leys S.P."/>
            <person name="Shu S."/>
            <person name="Woodcroft B.J."/>
            <person name="Vervoort M."/>
            <person name="Kosik K.S."/>
            <person name="Manning G."/>
            <person name="Degnan B.M."/>
            <person name="Rokhsar D.S."/>
        </authorList>
    </citation>
    <scope>NUCLEOTIDE SEQUENCE [LARGE SCALE GENOMIC DNA]</scope>
</reference>
<dbReference type="KEGG" id="aqu:109590490"/>
<feature type="region of interest" description="Disordered" evidence="1">
    <location>
        <begin position="122"/>
        <end position="166"/>
    </location>
</feature>
<dbReference type="RefSeq" id="XP_019861956.1">
    <property type="nucleotide sequence ID" value="XM_020006397.1"/>
</dbReference>